<keyword evidence="2" id="KW-1185">Reference proteome</keyword>
<evidence type="ECO:0000313" key="1">
    <source>
        <dbReference type="EMBL" id="TFJ92706.1"/>
    </source>
</evidence>
<accession>A0A4Y9AA12</accession>
<name>A0A4Y9AA12_9BACI</name>
<evidence type="ECO:0000313" key="2">
    <source>
        <dbReference type="Proteomes" id="UP000298484"/>
    </source>
</evidence>
<reference evidence="1 2" key="1">
    <citation type="submission" date="2019-03" db="EMBL/GenBank/DDBJ databases">
        <title>Genome sequence of Lentibacillus salicampi ATCC BAA-719.</title>
        <authorList>
            <person name="Maclea K.S."/>
            <person name="Simoes Junior M."/>
        </authorList>
    </citation>
    <scope>NUCLEOTIDE SEQUENCE [LARGE SCALE GENOMIC DNA]</scope>
    <source>
        <strain evidence="1 2">ATCC BAA-719</strain>
    </source>
</reference>
<dbReference type="EMBL" id="SRHY01000017">
    <property type="protein sequence ID" value="TFJ92706.1"/>
    <property type="molecule type" value="Genomic_DNA"/>
</dbReference>
<organism evidence="1 2">
    <name type="scientific">Lentibacillus salicampi</name>
    <dbReference type="NCBI Taxonomy" id="175306"/>
    <lineage>
        <taxon>Bacteria</taxon>
        <taxon>Bacillati</taxon>
        <taxon>Bacillota</taxon>
        <taxon>Bacilli</taxon>
        <taxon>Bacillales</taxon>
        <taxon>Bacillaceae</taxon>
        <taxon>Lentibacillus</taxon>
    </lineage>
</organism>
<dbReference type="AlphaFoldDB" id="A0A4Y9AA12"/>
<gene>
    <name evidence="1" type="ORF">E4U82_10975</name>
</gene>
<proteinExistence type="predicted"/>
<dbReference type="OrthoDB" id="9806473at2"/>
<dbReference type="Proteomes" id="UP000298484">
    <property type="component" value="Unassembled WGS sequence"/>
</dbReference>
<sequence>MCEGQEFVCIDSLPVHNFSFTPSFSIFMTCDSEEELNHKATIHICPLSHNSIGPVHTPVLNQINFAGWAFNCA</sequence>
<comment type="caution">
    <text evidence="1">The sequence shown here is derived from an EMBL/GenBank/DDBJ whole genome shotgun (WGS) entry which is preliminary data.</text>
</comment>
<protein>
    <submittedName>
        <fullName evidence="1">Uncharacterized protein</fullName>
    </submittedName>
</protein>